<protein>
    <submittedName>
        <fullName evidence="1">Uridylyltransferase-related protein</fullName>
    </submittedName>
</protein>
<feature type="non-terminal residue" evidence="1">
    <location>
        <position position="120"/>
    </location>
</feature>
<dbReference type="GO" id="GO:0016798">
    <property type="term" value="F:hydrolase activity, acting on glycosyl bonds"/>
    <property type="evidence" value="ECO:0007669"/>
    <property type="project" value="InterPro"/>
</dbReference>
<dbReference type="Pfam" id="PF03662">
    <property type="entry name" value="Glyco_hydro_79n"/>
    <property type="match status" value="1"/>
</dbReference>
<proteinExistence type="predicted"/>
<sequence>MRALIEVETSDRPGLLVDLVTIVTHISLAVESGEFDSEVTTIPVSKILNTHFLCTSFSPLKLRLGGTLQNMLIYQSQRDEDPCSQFTTTPAGLFATLKLFPVASALLIGGLTVTSTTLNR</sequence>
<dbReference type="GO" id="GO:0016020">
    <property type="term" value="C:membrane"/>
    <property type="evidence" value="ECO:0007669"/>
    <property type="project" value="InterPro"/>
</dbReference>
<comment type="caution">
    <text evidence="1">The sequence shown here is derived from an EMBL/GenBank/DDBJ whole genome shotgun (WGS) entry which is preliminary data.</text>
</comment>
<keyword evidence="1" id="KW-0808">Transferase</keyword>
<keyword evidence="1" id="KW-0548">Nucleotidyltransferase</keyword>
<evidence type="ECO:0000313" key="1">
    <source>
        <dbReference type="EMBL" id="GEZ22538.1"/>
    </source>
</evidence>
<dbReference type="EMBL" id="BKCJ010254354">
    <property type="protein sequence ID" value="GEZ22538.1"/>
    <property type="molecule type" value="Genomic_DNA"/>
</dbReference>
<gene>
    <name evidence="1" type="ORF">Tci_494511</name>
</gene>
<dbReference type="AlphaFoldDB" id="A0A699I728"/>
<accession>A0A699I728</accession>
<reference evidence="1" key="1">
    <citation type="journal article" date="2019" name="Sci. Rep.">
        <title>Draft genome of Tanacetum cinerariifolium, the natural source of mosquito coil.</title>
        <authorList>
            <person name="Yamashiro T."/>
            <person name="Shiraishi A."/>
            <person name="Satake H."/>
            <person name="Nakayama K."/>
        </authorList>
    </citation>
    <scope>NUCLEOTIDE SEQUENCE</scope>
</reference>
<dbReference type="InterPro" id="IPR005199">
    <property type="entry name" value="Glyco_hydro_79"/>
</dbReference>
<organism evidence="1">
    <name type="scientific">Tanacetum cinerariifolium</name>
    <name type="common">Dalmatian daisy</name>
    <name type="synonym">Chrysanthemum cinerariifolium</name>
    <dbReference type="NCBI Taxonomy" id="118510"/>
    <lineage>
        <taxon>Eukaryota</taxon>
        <taxon>Viridiplantae</taxon>
        <taxon>Streptophyta</taxon>
        <taxon>Embryophyta</taxon>
        <taxon>Tracheophyta</taxon>
        <taxon>Spermatophyta</taxon>
        <taxon>Magnoliopsida</taxon>
        <taxon>eudicotyledons</taxon>
        <taxon>Gunneridae</taxon>
        <taxon>Pentapetalae</taxon>
        <taxon>asterids</taxon>
        <taxon>campanulids</taxon>
        <taxon>Asterales</taxon>
        <taxon>Asteraceae</taxon>
        <taxon>Asteroideae</taxon>
        <taxon>Anthemideae</taxon>
        <taxon>Anthemidinae</taxon>
        <taxon>Tanacetum</taxon>
    </lineage>
</organism>
<dbReference type="GO" id="GO:0016779">
    <property type="term" value="F:nucleotidyltransferase activity"/>
    <property type="evidence" value="ECO:0007669"/>
    <property type="project" value="UniProtKB-KW"/>
</dbReference>
<name>A0A699I728_TANCI</name>